<dbReference type="Pfam" id="PF01480">
    <property type="entry name" value="PWI"/>
    <property type="match status" value="1"/>
</dbReference>
<evidence type="ECO:0000256" key="1">
    <source>
        <dbReference type="ARBA" id="ARBA00022664"/>
    </source>
</evidence>
<feature type="compositionally biased region" description="Basic and acidic residues" evidence="3">
    <location>
        <begin position="491"/>
        <end position="516"/>
    </location>
</feature>
<dbReference type="Proteomes" id="UP000219813">
    <property type="component" value="Chromosome 11"/>
</dbReference>
<dbReference type="KEGG" id="pmal:PMUG01_11052700"/>
<feature type="region of interest" description="Disordered" evidence="3">
    <location>
        <begin position="227"/>
        <end position="251"/>
    </location>
</feature>
<protein>
    <recommendedName>
        <fullName evidence="10">RNA-binding protein 25</fullName>
    </recommendedName>
</protein>
<dbReference type="PROSITE" id="PS50102">
    <property type="entry name" value="RRM"/>
    <property type="match status" value="1"/>
</dbReference>
<dbReference type="SUPFAM" id="SSF101233">
    <property type="entry name" value="PWI domain"/>
    <property type="match status" value="1"/>
</dbReference>
<dbReference type="OrthoDB" id="6275295at2759"/>
<dbReference type="InterPro" id="IPR000504">
    <property type="entry name" value="RRM_dom"/>
</dbReference>
<feature type="compositionally biased region" description="Acidic residues" evidence="3">
    <location>
        <begin position="143"/>
        <end position="164"/>
    </location>
</feature>
<dbReference type="GO" id="GO:0003723">
    <property type="term" value="F:RNA binding"/>
    <property type="evidence" value="ECO:0007669"/>
    <property type="project" value="UniProtKB-UniRule"/>
</dbReference>
<dbReference type="SUPFAM" id="SSF54928">
    <property type="entry name" value="RNA-binding domain, RBD"/>
    <property type="match status" value="1"/>
</dbReference>
<feature type="compositionally biased region" description="Basic and acidic residues" evidence="3">
    <location>
        <begin position="564"/>
        <end position="583"/>
    </location>
</feature>
<dbReference type="OMA" id="HERDRHH"/>
<dbReference type="PANTHER" id="PTHR18806:SF4">
    <property type="entry name" value="RNA-BINDING PROTEIN 25"/>
    <property type="match status" value="1"/>
</dbReference>
<dbReference type="SMART" id="SM00311">
    <property type="entry name" value="PWI"/>
    <property type="match status" value="1"/>
</dbReference>
<feature type="domain" description="PWI" evidence="5">
    <location>
        <begin position="736"/>
        <end position="832"/>
    </location>
</feature>
<reference evidence="7 9" key="3">
    <citation type="submission" date="2016-06" db="EMBL/GenBank/DDBJ databases">
        <authorList>
            <consortium name="Pathogen Informatics"/>
        </authorList>
    </citation>
    <scope>NUCLEOTIDE SEQUENCE [LARGE SCALE GENOMIC DNA]</scope>
</reference>
<dbReference type="InterPro" id="IPR034268">
    <property type="entry name" value="RBM25_RRM"/>
</dbReference>
<dbReference type="GeneID" id="39869989"/>
<dbReference type="InterPro" id="IPR052768">
    <property type="entry name" value="RBM25"/>
</dbReference>
<name>A0A1A8WRK0_PLAMA</name>
<dbReference type="EMBL" id="LT594632">
    <property type="protein sequence ID" value="SCO93274.1"/>
    <property type="molecule type" value="Genomic_DNA"/>
</dbReference>
<evidence type="ECO:0000313" key="8">
    <source>
        <dbReference type="Proteomes" id="UP000078597"/>
    </source>
</evidence>
<dbReference type="EMBL" id="FLQW01002687">
    <property type="protein sequence ID" value="SBS93945.1"/>
    <property type="molecule type" value="Genomic_DNA"/>
</dbReference>
<evidence type="ECO:0000256" key="2">
    <source>
        <dbReference type="PROSITE-ProRule" id="PRU00176"/>
    </source>
</evidence>
<feature type="compositionally biased region" description="Basic and acidic residues" evidence="3">
    <location>
        <begin position="131"/>
        <end position="142"/>
    </location>
</feature>
<evidence type="ECO:0000256" key="3">
    <source>
        <dbReference type="SAM" id="MobiDB-lite"/>
    </source>
</evidence>
<feature type="region of interest" description="Disordered" evidence="3">
    <location>
        <begin position="541"/>
        <end position="645"/>
    </location>
</feature>
<dbReference type="PANTHER" id="PTHR18806">
    <property type="entry name" value="RBM25 PROTEIN"/>
    <property type="match status" value="1"/>
</dbReference>
<evidence type="ECO:0000259" key="4">
    <source>
        <dbReference type="PROSITE" id="PS50102"/>
    </source>
</evidence>
<proteinExistence type="predicted"/>
<dbReference type="VEuPathDB" id="PlasmoDB:PmUG01_11052700"/>
<dbReference type="Pfam" id="PF00076">
    <property type="entry name" value="RRM_1"/>
    <property type="match status" value="1"/>
</dbReference>
<dbReference type="Gene3D" id="1.20.1390.10">
    <property type="entry name" value="PWI domain"/>
    <property type="match status" value="1"/>
</dbReference>
<feature type="compositionally biased region" description="Basic and acidic residues" evidence="3">
    <location>
        <begin position="625"/>
        <end position="637"/>
    </location>
</feature>
<dbReference type="InterPro" id="IPR035979">
    <property type="entry name" value="RBD_domain_sf"/>
</dbReference>
<evidence type="ECO:0000313" key="7">
    <source>
        <dbReference type="EMBL" id="SCO93274.1"/>
    </source>
</evidence>
<keyword evidence="1" id="KW-0507">mRNA processing</keyword>
<feature type="region of interest" description="Disordered" evidence="3">
    <location>
        <begin position="402"/>
        <end position="429"/>
    </location>
</feature>
<reference evidence="8" key="2">
    <citation type="submission" date="2016-05" db="EMBL/GenBank/DDBJ databases">
        <authorList>
            <person name="Naeem Raeece"/>
        </authorList>
    </citation>
    <scope>NUCLEOTIDE SEQUENCE [LARGE SCALE GENOMIC DNA]</scope>
</reference>
<feature type="region of interest" description="Disordered" evidence="3">
    <location>
        <begin position="466"/>
        <end position="516"/>
    </location>
</feature>
<dbReference type="InterPro" id="IPR036483">
    <property type="entry name" value="PWI_dom_sf"/>
</dbReference>
<dbReference type="SMART" id="SM00360">
    <property type="entry name" value="RRM"/>
    <property type="match status" value="1"/>
</dbReference>
<dbReference type="InterPro" id="IPR002483">
    <property type="entry name" value="PWI_dom"/>
</dbReference>
<evidence type="ECO:0000259" key="5">
    <source>
        <dbReference type="PROSITE" id="PS51025"/>
    </source>
</evidence>
<feature type="region of interest" description="Disordered" evidence="3">
    <location>
        <begin position="131"/>
        <end position="172"/>
    </location>
</feature>
<dbReference type="InterPro" id="IPR012677">
    <property type="entry name" value="Nucleotide-bd_a/b_plait_sf"/>
</dbReference>
<reference evidence="6" key="1">
    <citation type="submission" date="2016-05" db="EMBL/GenBank/DDBJ databases">
        <authorList>
            <person name="Lavstsen T."/>
            <person name="Jespersen J.S."/>
        </authorList>
    </citation>
    <scope>NUCLEOTIDE SEQUENCE [LARGE SCALE GENOMIC DNA]</scope>
</reference>
<dbReference type="RefSeq" id="XP_028862711.1">
    <property type="nucleotide sequence ID" value="XM_029006197.1"/>
</dbReference>
<accession>A0A1A8WRK0</accession>
<dbReference type="CDD" id="cd12446">
    <property type="entry name" value="RRM_RBM25"/>
    <property type="match status" value="1"/>
</dbReference>
<dbReference type="Proteomes" id="UP000078597">
    <property type="component" value="Unassembled WGS sequence"/>
</dbReference>
<dbReference type="GO" id="GO:0006397">
    <property type="term" value="P:mRNA processing"/>
    <property type="evidence" value="ECO:0007669"/>
    <property type="project" value="UniProtKB-KW"/>
</dbReference>
<keyword evidence="2" id="KW-0694">RNA-binding</keyword>
<evidence type="ECO:0000313" key="6">
    <source>
        <dbReference type="EMBL" id="SBS93945.1"/>
    </source>
</evidence>
<dbReference type="Gene3D" id="3.30.70.330">
    <property type="match status" value="1"/>
</dbReference>
<feature type="compositionally biased region" description="Basic and acidic residues" evidence="3">
    <location>
        <begin position="466"/>
        <end position="481"/>
    </location>
</feature>
<evidence type="ECO:0008006" key="10">
    <source>
        <dbReference type="Google" id="ProtNLM"/>
    </source>
</evidence>
<organism evidence="6 8">
    <name type="scientific">Plasmodium malariae</name>
    <dbReference type="NCBI Taxonomy" id="5858"/>
    <lineage>
        <taxon>Eukaryota</taxon>
        <taxon>Sar</taxon>
        <taxon>Alveolata</taxon>
        <taxon>Apicomplexa</taxon>
        <taxon>Aconoidasida</taxon>
        <taxon>Haemosporida</taxon>
        <taxon>Plasmodiidae</taxon>
        <taxon>Plasmodium</taxon>
        <taxon>Plasmodium (Plasmodium)</taxon>
    </lineage>
</organism>
<evidence type="ECO:0000313" key="9">
    <source>
        <dbReference type="Proteomes" id="UP000219813"/>
    </source>
</evidence>
<gene>
    <name evidence="7" type="primary">PmUG01_11052700</name>
    <name evidence="6" type="ORF">PMALA_041540</name>
    <name evidence="7" type="ORF">PMUG01_11052700</name>
</gene>
<feature type="domain" description="RRM" evidence="4">
    <location>
        <begin position="32"/>
        <end position="109"/>
    </location>
</feature>
<feature type="compositionally biased region" description="Low complexity" evidence="3">
    <location>
        <begin position="602"/>
        <end position="624"/>
    </location>
</feature>
<dbReference type="AlphaFoldDB" id="A0A1A8WRK0"/>
<keyword evidence="9" id="KW-1185">Reference proteome</keyword>
<sequence>MTNNKAYYSNLKLVVNKGEEEEKEELGGAANNVVYIGNIDKNIKDDDILKILKIFGVCKWNRQRNPSTNELMSFGFCEYNDLYEVYLCINILNNIKVGNKNLKVNCNDNLKSKFEYIVDILYEKREELKEDKQVEKEGREEKEKDEESEESEEDGEDGEDEEDNNALRNEKKKKKKLKNKILNDVKINMNHKKVNLLALIESVNNEYEEKKRKGEIVENNMIEEEKNCGTINNGEENDKEGSTNQDNPNIFNDINIKNDNTNFMNNRLHINKEDDKNNIKGKINSHPFLYNNENNDHDQINEHEGLKENGSSPCISARCNNVSRECIEETKYLSKDYKVHWREKERKQKIENKEKDLEKDFYKREKEWLELEEQIKKDTYREWNKFMQVKKKDIAKLIELDLKGESDNSSISNSKKREIRKSKREKEKELDELDRLNELKEIDEMKRKEELHHYWEIQKGVEEGQLKKIKENEQVKEREEEREQQEEEEKEKEKAKEKEKEEQQANVDQEIKHNKDNLATIQSKLKKGSILMNALSYVLDHGSGKVEEQNGTVTNDDKKKKKDKHSDEKNEECMDKEPSEYRGETVQCMPKMMGEDNTIRENNNSGRNSSDRSSNMSSNLSGNSAREEVQKKSKENEGSTNKRKIVSLEHINIKVNDKKKKKKVTELEHSSKINNTQLLNIFDTNVEDELYTKKHQPLSKLDKHLDKKNQEEERVKTFEIIENSKKILDKVPSTEEEIFNFPIQWNVLNLKDNISTKLKPWIYKKITEYIGTDEKEIIEEISNYFVEQILKETAPKDMVVEAEKFLDSDGKKFILNMYRLIIFEQLKIADNL</sequence>
<dbReference type="PROSITE" id="PS51025">
    <property type="entry name" value="PWI"/>
    <property type="match status" value="1"/>
</dbReference>